<dbReference type="RefSeq" id="WP_224035226.1">
    <property type="nucleotide sequence ID" value="NZ_AP024849.1"/>
</dbReference>
<keyword evidence="2" id="KW-1003">Cell membrane</keyword>
<evidence type="ECO:0000256" key="2">
    <source>
        <dbReference type="ARBA" id="ARBA00022475"/>
    </source>
</evidence>
<comment type="subcellular location">
    <subcellularLocation>
        <location evidence="1 6">Cell membrane</location>
        <topology evidence="1 6">Multi-pass membrane protein</topology>
    </subcellularLocation>
</comment>
<gene>
    <name evidence="6" type="primary">mprF</name>
    <name evidence="7" type="ORF">psyc5s11_50800</name>
</gene>
<dbReference type="EMBL" id="AP024849">
    <property type="protein sequence ID" value="BCZ49013.1"/>
    <property type="molecule type" value="Genomic_DNA"/>
</dbReference>
<proteinExistence type="inferred from homology"/>
<accession>A0ABN6J6K4</accession>
<feature type="transmembrane region" description="Helical" evidence="6">
    <location>
        <begin position="208"/>
        <end position="225"/>
    </location>
</feature>
<dbReference type="Proteomes" id="UP000824633">
    <property type="component" value="Chromosome"/>
</dbReference>
<dbReference type="InterPro" id="IPR022791">
    <property type="entry name" value="L-PG_synthase/AglD"/>
</dbReference>
<name>A0ABN6J6K4_9CLOT</name>
<evidence type="ECO:0000256" key="5">
    <source>
        <dbReference type="ARBA" id="ARBA00023136"/>
    </source>
</evidence>
<evidence type="ECO:0000256" key="4">
    <source>
        <dbReference type="ARBA" id="ARBA00022989"/>
    </source>
</evidence>
<keyword evidence="5 6" id="KW-0472">Membrane</keyword>
<keyword evidence="8" id="KW-1185">Reference proteome</keyword>
<comment type="function">
    <text evidence="6">Catalyzes the transfer of a lysyl group from L-lysyl-tRNA(Lys) to membrane-bound phosphatidylglycerol (PG), which produces lysylphosphatidylglycerol (LPG), a major component of the bacterial membrane with a positive net charge. LPG synthesis contributes to bacterial virulence as it is involved in the resistance mechanism against cationic antimicrobial peptides (CAMP) produces by the host's immune system (defensins, cathelicidins) and by the competing microorganisms.</text>
</comment>
<evidence type="ECO:0000256" key="1">
    <source>
        <dbReference type="ARBA" id="ARBA00004651"/>
    </source>
</evidence>
<dbReference type="EC" id="2.3.2.3" evidence="6"/>
<keyword evidence="3 6" id="KW-0812">Transmembrane</keyword>
<keyword evidence="6" id="KW-0443">Lipid metabolism</keyword>
<organism evidence="7 8">
    <name type="scientific">Clostridium gelidum</name>
    <dbReference type="NCBI Taxonomy" id="704125"/>
    <lineage>
        <taxon>Bacteria</taxon>
        <taxon>Bacillati</taxon>
        <taxon>Bacillota</taxon>
        <taxon>Clostridia</taxon>
        <taxon>Eubacteriales</taxon>
        <taxon>Clostridiaceae</taxon>
        <taxon>Clostridium</taxon>
    </lineage>
</organism>
<evidence type="ECO:0000256" key="6">
    <source>
        <dbReference type="RuleBase" id="RU363042"/>
    </source>
</evidence>
<protein>
    <recommendedName>
        <fullName evidence="6">Phosphatidylglycerol lysyltransferase</fullName>
        <ecNumber evidence="6">2.3.2.3</ecNumber>
    </recommendedName>
    <alternativeName>
        <fullName evidence="6">Lysylphosphatidylglycerol synthase</fullName>
    </alternativeName>
</protein>
<feature type="transmembrane region" description="Helical" evidence="6">
    <location>
        <begin position="178"/>
        <end position="196"/>
    </location>
</feature>
<comment type="similarity">
    <text evidence="6">Belongs to the LPG synthase family.</text>
</comment>
<evidence type="ECO:0000256" key="3">
    <source>
        <dbReference type="ARBA" id="ARBA00022692"/>
    </source>
</evidence>
<keyword evidence="6" id="KW-0046">Antibiotic resistance</keyword>
<reference evidence="8" key="1">
    <citation type="submission" date="2021-07" db="EMBL/GenBank/DDBJ databases">
        <title>Complete genome sequencing of a Clostridium isolate.</title>
        <authorList>
            <person name="Ueki A."/>
            <person name="Tonouchi A."/>
        </authorList>
    </citation>
    <scope>NUCLEOTIDE SEQUENCE [LARGE SCALE GENOMIC DNA]</scope>
    <source>
        <strain evidence="8">C5S11</strain>
    </source>
</reference>
<feature type="transmembrane region" description="Helical" evidence="6">
    <location>
        <begin position="108"/>
        <end position="130"/>
    </location>
</feature>
<keyword evidence="4 6" id="KW-1133">Transmembrane helix</keyword>
<comment type="catalytic activity">
    <reaction evidence="6">
        <text>L-lysyl-tRNA(Lys) + a 1,2-diacyl-sn-glycero-3-phospho-(1'-sn-glycerol) = a 1,2-diacyl-sn-glycero-3-phospho-1'-(3'-O-L-lysyl)-sn-glycerol + tRNA(Lys)</text>
        <dbReference type="Rhea" id="RHEA:10668"/>
        <dbReference type="Rhea" id="RHEA-COMP:9696"/>
        <dbReference type="Rhea" id="RHEA-COMP:9697"/>
        <dbReference type="ChEBI" id="CHEBI:64716"/>
        <dbReference type="ChEBI" id="CHEBI:75792"/>
        <dbReference type="ChEBI" id="CHEBI:78442"/>
        <dbReference type="ChEBI" id="CHEBI:78529"/>
        <dbReference type="EC" id="2.3.2.3"/>
    </reaction>
</comment>
<dbReference type="Pfam" id="PF03706">
    <property type="entry name" value="LPG_synthase_TM"/>
    <property type="match status" value="1"/>
</dbReference>
<evidence type="ECO:0000313" key="8">
    <source>
        <dbReference type="Proteomes" id="UP000824633"/>
    </source>
</evidence>
<feature type="transmembrane region" description="Helical" evidence="6">
    <location>
        <begin position="237"/>
        <end position="264"/>
    </location>
</feature>
<evidence type="ECO:0000313" key="7">
    <source>
        <dbReference type="EMBL" id="BCZ49013.1"/>
    </source>
</evidence>
<sequence length="642" mass="74958">MILFMLVAIITLLIGHVFKVLRWSLFIDVYEKPNINSLLLALSTGHMMNALLPIRLGDFVRMYISGKNMKNRYFLAISTVLIDIYLDVVVVGVIFALLLIFPGLSDTFAFYARIFVILAIASTLLLLLFFRFSKPVKKIIRYVSSIFNQKIELRILYLTWSLINSLKDILRKLNKSKFLLYTLGIWGAYIISYYLFATAVTKMGIEMTTVDVFLTVFTSNCWSLFRNYNAMSGIYGFSMLMLVFTTVSLLPVLAFSIVGMLFSANSMTEVETKQKYRYLLPQLNPNEKLAFLEEYFSGENRDRIYLYVKINQDVNVIQDCSAGSNAITILCMANDETFYRKYAFGEDAYKLKEQICWLQNHEKFLPLPKIMRNHFDDSYCSYDMEYDSSAVGFFTYIHSISVEESWNKLSNVLKVLHSNLHTNNLRNASNIDIHKYINEKVEKNIDLIKNFGGKFLKALYEYDYLIINGTRYKNLKHYNHILNHEFIYKIFMNDPCSDIHGDMTIENIICLLQSGDREFYLIDPNTGNVHETSYLDYSKLLQSLHGGYEFLMATTNVEIEGNSINFLYAVSHAYKRLYERYNDYLYKNFDEESIKSIYFHEIVHYLRLMPYKIRKDPKKAIIFYAGLIMVLDDVCNMFLLND</sequence>
<keyword evidence="6" id="KW-0808">Transferase</keyword>
<feature type="transmembrane region" description="Helical" evidence="6">
    <location>
        <begin position="73"/>
        <end position="102"/>
    </location>
</feature>